<keyword evidence="6 12" id="KW-0521">NADP</keyword>
<accession>A0A1M4W4P7</accession>
<evidence type="ECO:0000256" key="8">
    <source>
        <dbReference type="ARBA" id="ARBA00023098"/>
    </source>
</evidence>
<evidence type="ECO:0000259" key="14">
    <source>
        <dbReference type="SMART" id="SM00822"/>
    </source>
</evidence>
<dbReference type="EMBL" id="FQTY01000006">
    <property type="protein sequence ID" value="SHE76231.1"/>
    <property type="molecule type" value="Genomic_DNA"/>
</dbReference>
<dbReference type="GeneID" id="90994303"/>
<dbReference type="Gene3D" id="3.40.50.720">
    <property type="entry name" value="NAD(P)-binding Rossmann-like Domain"/>
    <property type="match status" value="1"/>
</dbReference>
<sequence>MSLKDKAALITGGSRGIGKEIALELARNGVHIGISYVSNTEKANEVLEEIKSYGVNAIAVKANVSVEEEVFQMIKTIEEELGTIDILVNNAGITKDNLLIRMKEQDWDEVMDVNLKGVFLCTKAVSRIMMKKRYGKIINITSVVGITGNVGQGNYSASKAGVIGFTKSMARELASRGIRVNGIAPGFIETDMTDVLKDEIKEAMLKTIPLNSFGNPKDIANLAVFLASESSDYITGQIINVDGGMIMT</sequence>
<feature type="binding site" evidence="12">
    <location>
        <begin position="12"/>
        <end position="15"/>
    </location>
    <ligand>
        <name>NADP(+)</name>
        <dbReference type="ChEBI" id="CHEBI:58349"/>
    </ligand>
</feature>
<keyword evidence="4 13" id="KW-0444">Lipid biosynthesis</keyword>
<evidence type="ECO:0000256" key="7">
    <source>
        <dbReference type="ARBA" id="ARBA00023002"/>
    </source>
</evidence>
<feature type="active site" description="Proton acceptor" evidence="11">
    <location>
        <position position="155"/>
    </location>
</feature>
<dbReference type="STRING" id="1123404.SAMN02745784_01724"/>
<dbReference type="PRINTS" id="PR00081">
    <property type="entry name" value="GDHRDH"/>
</dbReference>
<dbReference type="InterPro" id="IPR011284">
    <property type="entry name" value="3oxo_ACP_reduc"/>
</dbReference>
<dbReference type="PANTHER" id="PTHR42879">
    <property type="entry name" value="3-OXOACYL-(ACYL-CARRIER-PROTEIN) REDUCTASE"/>
    <property type="match status" value="1"/>
</dbReference>
<dbReference type="GO" id="GO:0051287">
    <property type="term" value="F:NAD binding"/>
    <property type="evidence" value="ECO:0007669"/>
    <property type="project" value="UniProtKB-UniRule"/>
</dbReference>
<evidence type="ECO:0000256" key="13">
    <source>
        <dbReference type="RuleBase" id="RU366074"/>
    </source>
</evidence>
<dbReference type="PROSITE" id="PS00061">
    <property type="entry name" value="ADH_SHORT"/>
    <property type="match status" value="1"/>
</dbReference>
<comment type="subunit">
    <text evidence="13">Homotetramer.</text>
</comment>
<reference evidence="16" key="1">
    <citation type="submission" date="2016-11" db="EMBL/GenBank/DDBJ databases">
        <authorList>
            <person name="Varghese N."/>
            <person name="Submissions S."/>
        </authorList>
    </citation>
    <scope>NUCLEOTIDE SEQUENCE [LARGE SCALE GENOMIC DNA]</scope>
    <source>
        <strain evidence="16">DSM 18095</strain>
    </source>
</reference>
<proteinExistence type="inferred from homology"/>
<keyword evidence="9 13" id="KW-0275">Fatty acid biosynthesis</keyword>
<feature type="binding site" evidence="12">
    <location>
        <position position="90"/>
    </location>
    <ligand>
        <name>NADP(+)</name>
        <dbReference type="ChEBI" id="CHEBI:58349"/>
    </ligand>
</feature>
<evidence type="ECO:0000256" key="4">
    <source>
        <dbReference type="ARBA" id="ARBA00022516"/>
    </source>
</evidence>
<dbReference type="UniPathway" id="UPA00094"/>
<dbReference type="InterPro" id="IPR020904">
    <property type="entry name" value="Sc_DH/Rdtase_CS"/>
</dbReference>
<dbReference type="GO" id="GO:0004316">
    <property type="term" value="F:3-oxoacyl-[acyl-carrier-protein] reductase (NADPH) activity"/>
    <property type="evidence" value="ECO:0007669"/>
    <property type="project" value="UniProtKB-UniRule"/>
</dbReference>
<dbReference type="InterPro" id="IPR036291">
    <property type="entry name" value="NAD(P)-bd_dom_sf"/>
</dbReference>
<evidence type="ECO:0000313" key="16">
    <source>
        <dbReference type="Proteomes" id="UP000184114"/>
    </source>
</evidence>
<keyword evidence="7 13" id="KW-0560">Oxidoreductase</keyword>
<feature type="binding site" evidence="12">
    <location>
        <position position="188"/>
    </location>
    <ligand>
        <name>NADP(+)</name>
        <dbReference type="ChEBI" id="CHEBI:58349"/>
    </ligand>
</feature>
<gene>
    <name evidence="15" type="ORF">SAMN02745784_01724</name>
</gene>
<dbReference type="NCBIfam" id="TIGR01830">
    <property type="entry name" value="3oxo_ACP_reduc"/>
    <property type="match status" value="1"/>
</dbReference>
<comment type="catalytic activity">
    <reaction evidence="10 13">
        <text>a (3R)-hydroxyacyl-[ACP] + NADP(+) = a 3-oxoacyl-[ACP] + NADPH + H(+)</text>
        <dbReference type="Rhea" id="RHEA:17397"/>
        <dbReference type="Rhea" id="RHEA-COMP:9916"/>
        <dbReference type="Rhea" id="RHEA-COMP:9945"/>
        <dbReference type="ChEBI" id="CHEBI:15378"/>
        <dbReference type="ChEBI" id="CHEBI:57783"/>
        <dbReference type="ChEBI" id="CHEBI:58349"/>
        <dbReference type="ChEBI" id="CHEBI:78776"/>
        <dbReference type="ChEBI" id="CHEBI:78827"/>
        <dbReference type="EC" id="1.1.1.100"/>
    </reaction>
</comment>
<dbReference type="InterPro" id="IPR002347">
    <property type="entry name" value="SDR_fam"/>
</dbReference>
<keyword evidence="16" id="KW-1185">Reference proteome</keyword>
<dbReference type="NCBIfam" id="NF009466">
    <property type="entry name" value="PRK12826.1-2"/>
    <property type="match status" value="1"/>
</dbReference>
<evidence type="ECO:0000256" key="9">
    <source>
        <dbReference type="ARBA" id="ARBA00023160"/>
    </source>
</evidence>
<keyword evidence="5 13" id="KW-0276">Fatty acid metabolism</keyword>
<evidence type="ECO:0000256" key="3">
    <source>
        <dbReference type="ARBA" id="ARBA00006484"/>
    </source>
</evidence>
<dbReference type="SUPFAM" id="SSF51735">
    <property type="entry name" value="NAD(P)-binding Rossmann-fold domains"/>
    <property type="match status" value="1"/>
</dbReference>
<feature type="domain" description="Ketoreductase" evidence="14">
    <location>
        <begin position="6"/>
        <end position="186"/>
    </location>
</feature>
<dbReference type="FunFam" id="3.40.50.720:FF:000037">
    <property type="entry name" value="3-oxoacyl-[acyl-carrier-protein] reductase FabG"/>
    <property type="match status" value="1"/>
</dbReference>
<comment type="similarity">
    <text evidence="3 13">Belongs to the short-chain dehydrogenases/reductases (SDR) family.</text>
</comment>
<evidence type="ECO:0000256" key="6">
    <source>
        <dbReference type="ARBA" id="ARBA00022857"/>
    </source>
</evidence>
<evidence type="ECO:0000256" key="10">
    <source>
        <dbReference type="ARBA" id="ARBA00048508"/>
    </source>
</evidence>
<dbReference type="PANTHER" id="PTHR42879:SF2">
    <property type="entry name" value="3-OXOACYL-[ACYL-CARRIER-PROTEIN] REDUCTASE FABG"/>
    <property type="match status" value="1"/>
</dbReference>
<evidence type="ECO:0000313" key="15">
    <source>
        <dbReference type="EMBL" id="SHE76231.1"/>
    </source>
</evidence>
<name>A0A1M4W4P7_9FIRM</name>
<dbReference type="InterPro" id="IPR057326">
    <property type="entry name" value="KR_dom"/>
</dbReference>
<dbReference type="SMART" id="SM00822">
    <property type="entry name" value="PKS_KR"/>
    <property type="match status" value="1"/>
</dbReference>
<protein>
    <recommendedName>
        <fullName evidence="13">3-oxoacyl-[acyl-carrier-protein] reductase</fullName>
        <ecNumber evidence="13">1.1.1.100</ecNumber>
    </recommendedName>
</protein>
<dbReference type="CDD" id="cd05333">
    <property type="entry name" value="BKR_SDR_c"/>
    <property type="match status" value="1"/>
</dbReference>
<comment type="pathway">
    <text evidence="2 13">Lipid metabolism; fatty acid biosynthesis.</text>
</comment>
<dbReference type="RefSeq" id="WP_072975449.1">
    <property type="nucleotide sequence ID" value="NZ_FQTY01000006.1"/>
</dbReference>
<dbReference type="EC" id="1.1.1.100" evidence="13"/>
<evidence type="ECO:0000256" key="1">
    <source>
        <dbReference type="ARBA" id="ARBA00002607"/>
    </source>
</evidence>
<evidence type="ECO:0000256" key="5">
    <source>
        <dbReference type="ARBA" id="ARBA00022832"/>
    </source>
</evidence>
<dbReference type="InterPro" id="IPR050259">
    <property type="entry name" value="SDR"/>
</dbReference>
<evidence type="ECO:0000256" key="11">
    <source>
        <dbReference type="PIRSR" id="PIRSR611284-1"/>
    </source>
</evidence>
<dbReference type="Pfam" id="PF13561">
    <property type="entry name" value="adh_short_C2"/>
    <property type="match status" value="1"/>
</dbReference>
<organism evidence="15 16">
    <name type="scientific">Tissierella praeacuta DSM 18095</name>
    <dbReference type="NCBI Taxonomy" id="1123404"/>
    <lineage>
        <taxon>Bacteria</taxon>
        <taxon>Bacillati</taxon>
        <taxon>Bacillota</taxon>
        <taxon>Tissierellia</taxon>
        <taxon>Tissierellales</taxon>
        <taxon>Tissierellaceae</taxon>
        <taxon>Tissierella</taxon>
    </lineage>
</organism>
<evidence type="ECO:0000256" key="12">
    <source>
        <dbReference type="PIRSR" id="PIRSR611284-2"/>
    </source>
</evidence>
<evidence type="ECO:0000256" key="2">
    <source>
        <dbReference type="ARBA" id="ARBA00005194"/>
    </source>
</evidence>
<dbReference type="GO" id="GO:0006633">
    <property type="term" value="P:fatty acid biosynthetic process"/>
    <property type="evidence" value="ECO:0007669"/>
    <property type="project" value="UniProtKB-UniPathway"/>
</dbReference>
<dbReference type="Proteomes" id="UP000184114">
    <property type="component" value="Unassembled WGS sequence"/>
</dbReference>
<dbReference type="AlphaFoldDB" id="A0A1M4W4P7"/>
<dbReference type="NCBIfam" id="NF004199">
    <property type="entry name" value="PRK05653.1-4"/>
    <property type="match status" value="1"/>
</dbReference>
<dbReference type="NCBIfam" id="NF005559">
    <property type="entry name" value="PRK07231.1"/>
    <property type="match status" value="1"/>
</dbReference>
<dbReference type="PRINTS" id="PR00080">
    <property type="entry name" value="SDRFAMILY"/>
</dbReference>
<feature type="binding site" evidence="12">
    <location>
        <begin position="63"/>
        <end position="64"/>
    </location>
    <ligand>
        <name>NADP(+)</name>
        <dbReference type="ChEBI" id="CHEBI:58349"/>
    </ligand>
</feature>
<feature type="binding site" evidence="12">
    <location>
        <begin position="155"/>
        <end position="159"/>
    </location>
    <ligand>
        <name>NADP(+)</name>
        <dbReference type="ChEBI" id="CHEBI:58349"/>
    </ligand>
</feature>
<comment type="function">
    <text evidence="1 13">Catalyzes the NADPH-dependent reduction of beta-ketoacyl-ACP substrates to beta-hydroxyacyl-ACP products, the first reductive step in the elongation cycle of fatty acid biosynthesis.</text>
</comment>
<keyword evidence="8 13" id="KW-0443">Lipid metabolism</keyword>
<dbReference type="NCBIfam" id="NF004198">
    <property type="entry name" value="PRK05653.1-3"/>
    <property type="match status" value="1"/>
</dbReference>